<feature type="transmembrane region" description="Helical" evidence="10">
    <location>
        <begin position="207"/>
        <end position="228"/>
    </location>
</feature>
<keyword evidence="13" id="KW-1185">Reference proteome</keyword>
<comment type="caution">
    <text evidence="12">The sequence shown here is derived from an EMBL/GenBank/DDBJ whole genome shotgun (WGS) entry which is preliminary data.</text>
</comment>
<keyword evidence="2" id="KW-0813">Transport</keyword>
<evidence type="ECO:0000256" key="7">
    <source>
        <dbReference type="ARBA" id="ARBA00023065"/>
    </source>
</evidence>
<dbReference type="GO" id="GO:0016020">
    <property type="term" value="C:membrane"/>
    <property type="evidence" value="ECO:0007669"/>
    <property type="project" value="UniProtKB-SubCell"/>
</dbReference>
<evidence type="ECO:0000256" key="9">
    <source>
        <dbReference type="ARBA" id="ARBA00023201"/>
    </source>
</evidence>
<dbReference type="GO" id="GO:0006814">
    <property type="term" value="P:sodium ion transport"/>
    <property type="evidence" value="ECO:0007669"/>
    <property type="project" value="UniProtKB-KW"/>
</dbReference>
<evidence type="ECO:0000256" key="10">
    <source>
        <dbReference type="SAM" id="Phobius"/>
    </source>
</evidence>
<dbReference type="OrthoDB" id="1288932at2759"/>
<feature type="transmembrane region" description="Helical" evidence="10">
    <location>
        <begin position="6"/>
        <end position="25"/>
    </location>
</feature>
<reference evidence="12" key="1">
    <citation type="journal article" date="2020" name="Fungal Divers.">
        <title>Resolving the Mortierellaceae phylogeny through synthesis of multi-gene phylogenetics and phylogenomics.</title>
        <authorList>
            <person name="Vandepol N."/>
            <person name="Liber J."/>
            <person name="Desiro A."/>
            <person name="Na H."/>
            <person name="Kennedy M."/>
            <person name="Barry K."/>
            <person name="Grigoriev I.V."/>
            <person name="Miller A.N."/>
            <person name="O'Donnell K."/>
            <person name="Stajich J.E."/>
            <person name="Bonito G."/>
        </authorList>
    </citation>
    <scope>NUCLEOTIDE SEQUENCE</scope>
    <source>
        <strain evidence="12">NVP60</strain>
    </source>
</reference>
<dbReference type="InterPro" id="IPR006153">
    <property type="entry name" value="Cation/H_exchanger_TM"/>
</dbReference>
<feature type="domain" description="Cation/H+ exchanger transmembrane" evidence="11">
    <location>
        <begin position="288"/>
        <end position="467"/>
    </location>
</feature>
<feature type="transmembrane region" description="Helical" evidence="10">
    <location>
        <begin position="287"/>
        <end position="310"/>
    </location>
</feature>
<evidence type="ECO:0000256" key="5">
    <source>
        <dbReference type="ARBA" id="ARBA00022989"/>
    </source>
</evidence>
<sequence>MKFSSDLSYFCLFIVSLWLSGTFFEELLRCRLVGELLIGLLFGNISPATLLPTDKTLLILAGEVGVLGLVFEAGLSTDIRRVMKAGPRAALVAGVGIVVPLATGFGFMYGISQQSHIMEMEGVDSRRREEPDIVIEAVASGASLASTSIAIAVTMMKQQGVLDTAIGTLITTAAMLDDVVSLILLGIVSSIGGSGSGPDLVIRPMTVIQPLLASFGIILVGVIGCAVVSRAKSRKASSLDDVDLKEVAERLDDVGVRTDHSSVEEEGMALEKGSTDHKGVMTRVSGFYTRFASTIKLAGMLIIGLGYSILAEYLGSSRLLGAFVAGVFFSAFEDLCRMYDENITNSIQPAMSAIFFATIGFAIPLTKILEPVLFGWGVVYAVIASLSKLATMVVVPARIFAEEEGNREMRYSARRMVGAAMIARGELGLLMVQQAQLQGIMSQTAMVITTWSIVLATLFGVGAFSFVMKRKGLVQ</sequence>
<gene>
    <name evidence="12" type="ORF">BGZ97_010742</name>
</gene>
<dbReference type="Proteomes" id="UP000823405">
    <property type="component" value="Unassembled WGS sequence"/>
</dbReference>
<organism evidence="12 13">
    <name type="scientific">Linnemannia gamsii</name>
    <dbReference type="NCBI Taxonomy" id="64522"/>
    <lineage>
        <taxon>Eukaryota</taxon>
        <taxon>Fungi</taxon>
        <taxon>Fungi incertae sedis</taxon>
        <taxon>Mucoromycota</taxon>
        <taxon>Mortierellomycotina</taxon>
        <taxon>Mortierellomycetes</taxon>
        <taxon>Mortierellales</taxon>
        <taxon>Mortierellaceae</taxon>
        <taxon>Linnemannia</taxon>
    </lineage>
</organism>
<keyword evidence="9" id="KW-0739">Sodium transport</keyword>
<evidence type="ECO:0000256" key="6">
    <source>
        <dbReference type="ARBA" id="ARBA00023053"/>
    </source>
</evidence>
<keyword evidence="7" id="KW-0406">Ion transport</keyword>
<feature type="transmembrane region" description="Helical" evidence="10">
    <location>
        <begin position="316"/>
        <end position="335"/>
    </location>
</feature>
<evidence type="ECO:0000256" key="8">
    <source>
        <dbReference type="ARBA" id="ARBA00023136"/>
    </source>
</evidence>
<dbReference type="AlphaFoldDB" id="A0A9P6R556"/>
<protein>
    <recommendedName>
        <fullName evidence="11">Cation/H+ exchanger transmembrane domain-containing protein</fullName>
    </recommendedName>
</protein>
<feature type="transmembrane region" description="Helical" evidence="10">
    <location>
        <begin position="372"/>
        <end position="395"/>
    </location>
</feature>
<dbReference type="GO" id="GO:0015297">
    <property type="term" value="F:antiporter activity"/>
    <property type="evidence" value="ECO:0007669"/>
    <property type="project" value="UniProtKB-KW"/>
</dbReference>
<dbReference type="EMBL" id="JAAAIN010000570">
    <property type="protein sequence ID" value="KAG0312888.1"/>
    <property type="molecule type" value="Genomic_DNA"/>
</dbReference>
<dbReference type="PANTHER" id="PTHR43562:SF3">
    <property type="entry name" value="SODIUM ION_PROTON EXCHANGER (EUROFUNG)"/>
    <property type="match status" value="1"/>
</dbReference>
<accession>A0A9P6R556</accession>
<name>A0A9P6R556_9FUNG</name>
<dbReference type="GO" id="GO:1902600">
    <property type="term" value="P:proton transmembrane transport"/>
    <property type="evidence" value="ECO:0007669"/>
    <property type="project" value="InterPro"/>
</dbReference>
<dbReference type="Pfam" id="PF00999">
    <property type="entry name" value="Na_H_Exchanger"/>
    <property type="match status" value="2"/>
</dbReference>
<keyword evidence="6" id="KW-0915">Sodium</keyword>
<dbReference type="PANTHER" id="PTHR43562">
    <property type="entry name" value="NAPA-TYPE SODIUM/HYDROGEN ANTIPORTER"/>
    <property type="match status" value="1"/>
</dbReference>
<keyword evidence="3" id="KW-0050">Antiport</keyword>
<comment type="subcellular location">
    <subcellularLocation>
        <location evidence="1">Membrane</location>
        <topology evidence="1">Multi-pass membrane protein</topology>
    </subcellularLocation>
</comment>
<proteinExistence type="predicted"/>
<feature type="transmembrane region" description="Helical" evidence="10">
    <location>
        <begin position="165"/>
        <end position="187"/>
    </location>
</feature>
<keyword evidence="8 10" id="KW-0472">Membrane</keyword>
<evidence type="ECO:0000256" key="4">
    <source>
        <dbReference type="ARBA" id="ARBA00022692"/>
    </source>
</evidence>
<feature type="transmembrane region" description="Helical" evidence="10">
    <location>
        <begin position="89"/>
        <end position="111"/>
    </location>
</feature>
<evidence type="ECO:0000313" key="13">
    <source>
        <dbReference type="Proteomes" id="UP000823405"/>
    </source>
</evidence>
<evidence type="ECO:0000256" key="2">
    <source>
        <dbReference type="ARBA" id="ARBA00022448"/>
    </source>
</evidence>
<feature type="transmembrane region" description="Helical" evidence="10">
    <location>
        <begin position="133"/>
        <end position="153"/>
    </location>
</feature>
<feature type="transmembrane region" description="Helical" evidence="10">
    <location>
        <begin position="416"/>
        <end position="433"/>
    </location>
</feature>
<feature type="transmembrane region" description="Helical" evidence="10">
    <location>
        <begin position="347"/>
        <end position="366"/>
    </location>
</feature>
<evidence type="ECO:0000259" key="11">
    <source>
        <dbReference type="Pfam" id="PF00999"/>
    </source>
</evidence>
<evidence type="ECO:0000256" key="3">
    <source>
        <dbReference type="ARBA" id="ARBA00022449"/>
    </source>
</evidence>
<keyword evidence="4 10" id="KW-0812">Transmembrane</keyword>
<feature type="transmembrane region" description="Helical" evidence="10">
    <location>
        <begin position="445"/>
        <end position="467"/>
    </location>
</feature>
<dbReference type="Gene3D" id="1.20.1530.20">
    <property type="match status" value="2"/>
</dbReference>
<evidence type="ECO:0000313" key="12">
    <source>
        <dbReference type="EMBL" id="KAG0312888.1"/>
    </source>
</evidence>
<evidence type="ECO:0000256" key="1">
    <source>
        <dbReference type="ARBA" id="ARBA00004141"/>
    </source>
</evidence>
<feature type="domain" description="Cation/H+ exchanger transmembrane" evidence="11">
    <location>
        <begin position="31"/>
        <end position="234"/>
    </location>
</feature>
<keyword evidence="5 10" id="KW-1133">Transmembrane helix</keyword>
<feature type="transmembrane region" description="Helical" evidence="10">
    <location>
        <begin position="57"/>
        <end position="77"/>
    </location>
</feature>
<dbReference type="InterPro" id="IPR038770">
    <property type="entry name" value="Na+/solute_symporter_sf"/>
</dbReference>